<protein>
    <submittedName>
        <fullName evidence="1">Uncharacterized protein</fullName>
    </submittedName>
</protein>
<accession>A0ABY8H839</accession>
<sequence length="59" mass="6308">MNLTTTYEGDYQIEGGAWIPVAGTMSVNAETQQADIWRAKTRNVAEPCTPGSTAWGCTG</sequence>
<reference evidence="1 2" key="1">
    <citation type="submission" date="2023-04" db="EMBL/GenBank/DDBJ databases">
        <title>Funneling lignin-derived compounds into biodiesel using alkali-halophilic Citricoccus sp. P2.</title>
        <authorList>
            <person name="Luo C.-B."/>
        </authorList>
    </citation>
    <scope>NUCLEOTIDE SEQUENCE [LARGE SCALE GENOMIC DNA]</scope>
    <source>
        <strain evidence="1 2">P2</strain>
    </source>
</reference>
<gene>
    <name evidence="1" type="ORF">P8192_04170</name>
</gene>
<keyword evidence="2" id="KW-1185">Reference proteome</keyword>
<dbReference type="Proteomes" id="UP001219037">
    <property type="component" value="Chromosome"/>
</dbReference>
<name>A0ABY8H839_9MICC</name>
<evidence type="ECO:0000313" key="1">
    <source>
        <dbReference type="EMBL" id="WFP17316.1"/>
    </source>
</evidence>
<evidence type="ECO:0000313" key="2">
    <source>
        <dbReference type="Proteomes" id="UP001219037"/>
    </source>
</evidence>
<dbReference type="RefSeq" id="WP_278158718.1">
    <property type="nucleotide sequence ID" value="NZ_CP121252.1"/>
</dbReference>
<organism evidence="1 2">
    <name type="scientific">Citricoccus muralis</name>
    <dbReference type="NCBI Taxonomy" id="169134"/>
    <lineage>
        <taxon>Bacteria</taxon>
        <taxon>Bacillati</taxon>
        <taxon>Actinomycetota</taxon>
        <taxon>Actinomycetes</taxon>
        <taxon>Micrococcales</taxon>
        <taxon>Micrococcaceae</taxon>
        <taxon>Citricoccus</taxon>
    </lineage>
</organism>
<dbReference type="EMBL" id="CP121252">
    <property type="protein sequence ID" value="WFP17316.1"/>
    <property type="molecule type" value="Genomic_DNA"/>
</dbReference>
<proteinExistence type="predicted"/>